<dbReference type="AlphaFoldDB" id="A0A5B0DYL4"/>
<evidence type="ECO:0000313" key="3">
    <source>
        <dbReference type="EMBL" id="KAA0971102.1"/>
    </source>
</evidence>
<dbReference type="UniPathway" id="UPA00544"/>
<sequence length="372" mass="38955">MMSVWAIGLMTGTALDGNIDVAMLRTDGETIDSFGPQSLEPYSTDIGPLLADAVAMAREWNFAGPEPELFARAQAALTREQANAVNAVLARHHIDPAEIAVIGFHGQTVLHRAPASGIKGATRQLGDGALMARMTGICTAYDFRTADIASCGQGAPLAPIYHRALLRWLGAGQETAILNLGGVANISWCDSAGTVHGFDTGPANAPLDDWMRLHTGAAMDRDGVLAAAGTVDEGRLAVLLSHPYLTADYPKSLDRNDFTSGMAEGCNLQDGAALLTAFTAASVGAGLDRLPSRPDHLIVCGGGRRNPTLMRQLQIRACVEIVDADDVGLRGDAIEAECFAFLAVRCLKSLPISFPMTTGVAAPLAGGKLAQP</sequence>
<gene>
    <name evidence="2" type="primary">anmK</name>
    <name evidence="3" type="ORF">FPY71_11700</name>
</gene>
<keyword evidence="2" id="KW-0067">ATP-binding</keyword>
<dbReference type="GO" id="GO:0016773">
    <property type="term" value="F:phosphotransferase activity, alcohol group as acceptor"/>
    <property type="evidence" value="ECO:0007669"/>
    <property type="project" value="UniProtKB-UniRule"/>
</dbReference>
<comment type="caution">
    <text evidence="3">The sequence shown here is derived from an EMBL/GenBank/DDBJ whole genome shotgun (WGS) entry which is preliminary data.</text>
</comment>
<organism evidence="3 4">
    <name type="scientific">Aureimonas fodinaquatilis</name>
    <dbReference type="NCBI Taxonomy" id="2565783"/>
    <lineage>
        <taxon>Bacteria</taxon>
        <taxon>Pseudomonadati</taxon>
        <taxon>Pseudomonadota</taxon>
        <taxon>Alphaproteobacteria</taxon>
        <taxon>Hyphomicrobiales</taxon>
        <taxon>Aurantimonadaceae</taxon>
        <taxon>Aureimonas</taxon>
    </lineage>
</organism>
<reference evidence="3 4" key="1">
    <citation type="submission" date="2019-08" db="EMBL/GenBank/DDBJ databases">
        <title>Aureimonas fodiniaquatilis sp. nov., isolated from a coal mine wastewater.</title>
        <authorList>
            <person name="Kim W."/>
        </authorList>
    </citation>
    <scope>NUCLEOTIDE SEQUENCE [LARGE SCALE GENOMIC DNA]</scope>
    <source>
        <strain evidence="3 4">CAU 1482</strain>
    </source>
</reference>
<evidence type="ECO:0000313" key="4">
    <source>
        <dbReference type="Proteomes" id="UP000324738"/>
    </source>
</evidence>
<dbReference type="GO" id="GO:0006040">
    <property type="term" value="P:amino sugar metabolic process"/>
    <property type="evidence" value="ECO:0007669"/>
    <property type="project" value="InterPro"/>
</dbReference>
<dbReference type="GO" id="GO:0009254">
    <property type="term" value="P:peptidoglycan turnover"/>
    <property type="evidence" value="ECO:0007669"/>
    <property type="project" value="UniProtKB-UniRule"/>
</dbReference>
<dbReference type="InterPro" id="IPR005338">
    <property type="entry name" value="Anhydro_N_Ac-Mur_kinase"/>
</dbReference>
<keyword evidence="2 3" id="KW-0418">Kinase</keyword>
<dbReference type="GO" id="GO:0005524">
    <property type="term" value="F:ATP binding"/>
    <property type="evidence" value="ECO:0007669"/>
    <property type="project" value="UniProtKB-UniRule"/>
</dbReference>
<keyword evidence="2" id="KW-0547">Nucleotide-binding</keyword>
<comment type="pathway">
    <text evidence="2">Cell wall biogenesis; peptidoglycan recycling.</text>
</comment>
<keyword evidence="4" id="KW-1185">Reference proteome</keyword>
<dbReference type="EC" id="2.7.1.170" evidence="2"/>
<dbReference type="GO" id="GO:0097175">
    <property type="term" value="P:1,6-anhydro-N-acetyl-beta-muramic acid catabolic process"/>
    <property type="evidence" value="ECO:0007669"/>
    <property type="project" value="UniProtKB-UniRule"/>
</dbReference>
<dbReference type="Pfam" id="PF03702">
    <property type="entry name" value="AnmK"/>
    <property type="match status" value="1"/>
</dbReference>
<dbReference type="InterPro" id="IPR043129">
    <property type="entry name" value="ATPase_NBD"/>
</dbReference>
<comment type="caution">
    <text evidence="2">Lacks conserved residue(s) required for the propagation of feature annotation.</text>
</comment>
<comment type="function">
    <text evidence="2">Catalyzes the specific phosphorylation of 1,6-anhydro-N-acetylmuramic acid (anhMurNAc) with the simultaneous cleavage of the 1,6-anhydro ring, generating MurNAc-6-P. Is required for the utilization of anhMurNAc either imported from the medium or derived from its own cell wall murein, and thus plays a role in cell wall recycling.</text>
</comment>
<comment type="pathway">
    <text evidence="2">Amino-sugar metabolism; 1,6-anhydro-N-acetylmuramate degradation.</text>
</comment>
<accession>A0A5B0DYL4</accession>
<protein>
    <recommendedName>
        <fullName evidence="2">Anhydro-N-acetylmuramic acid kinase</fullName>
        <ecNumber evidence="2">2.7.1.170</ecNumber>
    </recommendedName>
    <alternativeName>
        <fullName evidence="2">AnhMurNAc kinase</fullName>
    </alternativeName>
</protein>
<dbReference type="SUPFAM" id="SSF53067">
    <property type="entry name" value="Actin-like ATPase domain"/>
    <property type="match status" value="1"/>
</dbReference>
<dbReference type="NCBIfam" id="NF007141">
    <property type="entry name" value="PRK09585.1-5"/>
    <property type="match status" value="1"/>
</dbReference>
<dbReference type="EMBL" id="VTWH01000002">
    <property type="protein sequence ID" value="KAA0971102.1"/>
    <property type="molecule type" value="Genomic_DNA"/>
</dbReference>
<dbReference type="OrthoDB" id="9763949at2"/>
<proteinExistence type="inferred from homology"/>
<name>A0A5B0DYL4_9HYPH</name>
<comment type="catalytic activity">
    <reaction evidence="2">
        <text>1,6-anhydro-N-acetyl-beta-muramate + ATP + H2O = N-acetyl-D-muramate 6-phosphate + ADP + H(+)</text>
        <dbReference type="Rhea" id="RHEA:24952"/>
        <dbReference type="ChEBI" id="CHEBI:15377"/>
        <dbReference type="ChEBI" id="CHEBI:15378"/>
        <dbReference type="ChEBI" id="CHEBI:30616"/>
        <dbReference type="ChEBI" id="CHEBI:58690"/>
        <dbReference type="ChEBI" id="CHEBI:58722"/>
        <dbReference type="ChEBI" id="CHEBI:456216"/>
        <dbReference type="EC" id="2.7.1.170"/>
    </reaction>
</comment>
<comment type="similarity">
    <text evidence="2">Belongs to the anhydro-N-acetylmuramic acid kinase family.</text>
</comment>
<keyword evidence="2 3" id="KW-0808">Transferase</keyword>
<dbReference type="PANTHER" id="PTHR30605:SF0">
    <property type="entry name" value="ANHYDRO-N-ACETYLMURAMIC ACID KINASE"/>
    <property type="match status" value="1"/>
</dbReference>
<dbReference type="GO" id="GO:0016301">
    <property type="term" value="F:kinase activity"/>
    <property type="evidence" value="ECO:0007669"/>
    <property type="project" value="UniProtKB-KW"/>
</dbReference>
<dbReference type="HAMAP" id="MF_01270">
    <property type="entry name" value="AnhMurNAc_kinase"/>
    <property type="match status" value="1"/>
</dbReference>
<dbReference type="Proteomes" id="UP000324738">
    <property type="component" value="Unassembled WGS sequence"/>
</dbReference>
<dbReference type="UniPathway" id="UPA00343"/>
<keyword evidence="1 2" id="KW-0119">Carbohydrate metabolism</keyword>
<dbReference type="PANTHER" id="PTHR30605">
    <property type="entry name" value="ANHYDRO-N-ACETYLMURAMIC ACID KINASE"/>
    <property type="match status" value="1"/>
</dbReference>
<evidence type="ECO:0000256" key="2">
    <source>
        <dbReference type="HAMAP-Rule" id="MF_01270"/>
    </source>
</evidence>
<evidence type="ECO:0000256" key="1">
    <source>
        <dbReference type="ARBA" id="ARBA00023277"/>
    </source>
</evidence>
<dbReference type="Gene3D" id="3.30.420.40">
    <property type="match status" value="2"/>
</dbReference>